<gene>
    <name evidence="1" type="ORF">ABS311_09165</name>
</gene>
<dbReference type="RefSeq" id="WP_350401560.1">
    <property type="nucleotide sequence ID" value="NZ_JBELOE010000192.1"/>
</dbReference>
<reference evidence="1 2" key="1">
    <citation type="submission" date="2024-06" db="EMBL/GenBank/DDBJ databases">
        <authorList>
            <person name="Chen R.Y."/>
        </authorList>
    </citation>
    <scope>NUCLEOTIDE SEQUENCE [LARGE SCALE GENOMIC DNA]</scope>
    <source>
        <strain evidence="1 2">D2</strain>
    </source>
</reference>
<dbReference type="EMBL" id="JBELOE010000192">
    <property type="protein sequence ID" value="MER2492050.1"/>
    <property type="molecule type" value="Genomic_DNA"/>
</dbReference>
<comment type="caution">
    <text evidence="1">The sequence shown here is derived from an EMBL/GenBank/DDBJ whole genome shotgun (WGS) entry which is preliminary data.</text>
</comment>
<proteinExistence type="predicted"/>
<evidence type="ECO:0000313" key="2">
    <source>
        <dbReference type="Proteomes" id="UP001467690"/>
    </source>
</evidence>
<keyword evidence="2" id="KW-1185">Reference proteome</keyword>
<accession>A0ABV1RH53</accession>
<dbReference type="Proteomes" id="UP001467690">
    <property type="component" value="Unassembled WGS sequence"/>
</dbReference>
<protein>
    <submittedName>
        <fullName evidence="1">DUF4265 domain-containing protein</fullName>
    </submittedName>
</protein>
<sequence length="144" mass="16352">MKICFELNENPHSPYTVERLWAVDLLNGGYKIDNSPFDVYDISHKDIVSAKCVDGELVFQTVIKRGQHSTIRIRLNSSHATFLGFWGEFSQLNCSFEGAGKNGNRLYSIDVPPSADVKDVLQKLADLEKQGSLEYEEAHIYQRK</sequence>
<name>A0ABV1RH53_9ALTE</name>
<dbReference type="Pfam" id="PF14085">
    <property type="entry name" value="DUF4265"/>
    <property type="match status" value="1"/>
</dbReference>
<organism evidence="1 2">
    <name type="scientific">Catenovulum sediminis</name>
    <dbReference type="NCBI Taxonomy" id="1740262"/>
    <lineage>
        <taxon>Bacteria</taxon>
        <taxon>Pseudomonadati</taxon>
        <taxon>Pseudomonadota</taxon>
        <taxon>Gammaproteobacteria</taxon>
        <taxon>Alteromonadales</taxon>
        <taxon>Alteromonadaceae</taxon>
        <taxon>Catenovulum</taxon>
    </lineage>
</organism>
<evidence type="ECO:0000313" key="1">
    <source>
        <dbReference type="EMBL" id="MER2492050.1"/>
    </source>
</evidence>
<dbReference type="InterPro" id="IPR025361">
    <property type="entry name" value="DUF4265"/>
</dbReference>